<protein>
    <submittedName>
        <fullName evidence="2">DnaA regulatory inactivator Hda</fullName>
    </submittedName>
</protein>
<evidence type="ECO:0000313" key="2">
    <source>
        <dbReference type="EMBL" id="TGD71166.1"/>
    </source>
</evidence>
<dbReference type="SUPFAM" id="SSF52540">
    <property type="entry name" value="P-loop containing nucleoside triphosphate hydrolases"/>
    <property type="match status" value="1"/>
</dbReference>
<sequence>MAAISVGATGGQLPLPIQLRDDATLDNFLPAPATEALLPVLRGQCSAAGEAVVFLHGAEGSGKSHLLQAGCHLAGGGAVYLPLAELAEYPPADVLAGAGELRLAALDDLQAVLGQRDWELALFAFFNHARESGCRLLLAANGSPRALDCGLEDLRSRLGWGGVFHLPTPDDLQKQVILQFRARRRGLQLTDEGAAYIVARAPRALAPLLALLDQLDRQSLAQQRALTIPFIRQALDW</sequence>
<dbReference type="InterPro" id="IPR027417">
    <property type="entry name" value="P-loop_NTPase"/>
</dbReference>
<dbReference type="GO" id="GO:0032297">
    <property type="term" value="P:negative regulation of DNA-templated DNA replication initiation"/>
    <property type="evidence" value="ECO:0007669"/>
    <property type="project" value="TreeGrafter"/>
</dbReference>
<dbReference type="Pfam" id="PF22688">
    <property type="entry name" value="Hda_lid"/>
    <property type="match status" value="1"/>
</dbReference>
<dbReference type="RefSeq" id="WP_135446325.1">
    <property type="nucleotide sequence ID" value="NZ_SRLE01000015.1"/>
</dbReference>
<dbReference type="Gene3D" id="3.40.50.300">
    <property type="entry name" value="P-loop containing nucleotide triphosphate hydrolases"/>
    <property type="match status" value="1"/>
</dbReference>
<dbReference type="PANTHER" id="PTHR30050:SF5">
    <property type="entry name" value="DNAA REGULATORY INACTIVATOR HDA"/>
    <property type="match status" value="1"/>
</dbReference>
<dbReference type="EMBL" id="SRLE01000015">
    <property type="protein sequence ID" value="TGD71166.1"/>
    <property type="molecule type" value="Genomic_DNA"/>
</dbReference>
<dbReference type="Gene3D" id="1.10.8.60">
    <property type="match status" value="1"/>
</dbReference>
<evidence type="ECO:0000259" key="1">
    <source>
        <dbReference type="Pfam" id="PF22688"/>
    </source>
</evidence>
<name>A0A4Z0LVL6_9GAMM</name>
<organism evidence="2 3">
    <name type="scientific">Mangrovimicrobium sediminis</name>
    <dbReference type="NCBI Taxonomy" id="2562682"/>
    <lineage>
        <taxon>Bacteria</taxon>
        <taxon>Pseudomonadati</taxon>
        <taxon>Pseudomonadota</taxon>
        <taxon>Gammaproteobacteria</taxon>
        <taxon>Cellvibrionales</taxon>
        <taxon>Halieaceae</taxon>
        <taxon>Mangrovimicrobium</taxon>
    </lineage>
</organism>
<dbReference type="Proteomes" id="UP000298050">
    <property type="component" value="Unassembled WGS sequence"/>
</dbReference>
<gene>
    <name evidence="2" type="primary">hda</name>
    <name evidence="2" type="ORF">E4634_19340</name>
</gene>
<dbReference type="GO" id="GO:0006270">
    <property type="term" value="P:DNA replication initiation"/>
    <property type="evidence" value="ECO:0007669"/>
    <property type="project" value="TreeGrafter"/>
</dbReference>
<dbReference type="OrthoDB" id="9784878at2"/>
<keyword evidence="3" id="KW-1185">Reference proteome</keyword>
<dbReference type="InterPro" id="IPR055199">
    <property type="entry name" value="Hda_lid"/>
</dbReference>
<reference evidence="2 3" key="1">
    <citation type="submission" date="2019-04" db="EMBL/GenBank/DDBJ databases">
        <title>Taxonomy of novel Haliea sp. from mangrove soil of West Coast of India.</title>
        <authorList>
            <person name="Verma A."/>
            <person name="Kumar P."/>
            <person name="Krishnamurthi S."/>
        </authorList>
    </citation>
    <scope>NUCLEOTIDE SEQUENCE [LARGE SCALE GENOMIC DNA]</scope>
    <source>
        <strain evidence="2 3">SAOS-164</strain>
    </source>
</reference>
<evidence type="ECO:0000313" key="3">
    <source>
        <dbReference type="Proteomes" id="UP000298050"/>
    </source>
</evidence>
<accession>A0A4Z0LVL6</accession>
<feature type="domain" description="Hda lid" evidence="1">
    <location>
        <begin position="171"/>
        <end position="235"/>
    </location>
</feature>
<dbReference type="AlphaFoldDB" id="A0A4Z0LVL6"/>
<comment type="caution">
    <text evidence="2">The sequence shown here is derived from an EMBL/GenBank/DDBJ whole genome shotgun (WGS) entry which is preliminary data.</text>
</comment>
<dbReference type="PANTHER" id="PTHR30050">
    <property type="entry name" value="CHROMOSOMAL REPLICATION INITIATOR PROTEIN DNAA"/>
    <property type="match status" value="1"/>
</dbReference>
<proteinExistence type="predicted"/>